<dbReference type="GO" id="GO:0003824">
    <property type="term" value="F:catalytic activity"/>
    <property type="evidence" value="ECO:0007669"/>
    <property type="project" value="InterPro"/>
</dbReference>
<dbReference type="SUPFAM" id="SSF56219">
    <property type="entry name" value="DNase I-like"/>
    <property type="match status" value="1"/>
</dbReference>
<dbReference type="EMBL" id="JAUEPR010000136">
    <property type="protein sequence ID" value="KAK0462111.1"/>
    <property type="molecule type" value="Genomic_DNA"/>
</dbReference>
<protein>
    <recommendedName>
        <fullName evidence="1">Endonuclease/exonuclease/phosphatase domain-containing protein</fullName>
    </recommendedName>
</protein>
<accession>A0AA39NAM4</accession>
<feature type="domain" description="Endonuclease/exonuclease/phosphatase" evidence="1">
    <location>
        <begin position="10"/>
        <end position="140"/>
    </location>
</feature>
<evidence type="ECO:0000313" key="2">
    <source>
        <dbReference type="EMBL" id="KAK0462111.1"/>
    </source>
</evidence>
<dbReference type="AlphaFoldDB" id="A0AA39NAM4"/>
<gene>
    <name evidence="2" type="ORF">IW261DRAFT_1348573</name>
</gene>
<proteinExistence type="predicted"/>
<organism evidence="2 3">
    <name type="scientific">Armillaria novae-zelandiae</name>
    <dbReference type="NCBI Taxonomy" id="153914"/>
    <lineage>
        <taxon>Eukaryota</taxon>
        <taxon>Fungi</taxon>
        <taxon>Dikarya</taxon>
        <taxon>Basidiomycota</taxon>
        <taxon>Agaricomycotina</taxon>
        <taxon>Agaricomycetes</taxon>
        <taxon>Agaricomycetidae</taxon>
        <taxon>Agaricales</taxon>
        <taxon>Marasmiineae</taxon>
        <taxon>Physalacriaceae</taxon>
        <taxon>Armillaria</taxon>
    </lineage>
</organism>
<comment type="caution">
    <text evidence="2">The sequence shown here is derived from an EMBL/GenBank/DDBJ whole genome shotgun (WGS) entry which is preliminary data.</text>
</comment>
<dbReference type="InterPro" id="IPR036691">
    <property type="entry name" value="Endo/exonu/phosph_ase_sf"/>
</dbReference>
<evidence type="ECO:0000313" key="3">
    <source>
        <dbReference type="Proteomes" id="UP001175227"/>
    </source>
</evidence>
<dbReference type="Proteomes" id="UP001175227">
    <property type="component" value="Unassembled WGS sequence"/>
</dbReference>
<keyword evidence="3" id="KW-1185">Reference proteome</keyword>
<dbReference type="InterPro" id="IPR005135">
    <property type="entry name" value="Endo/exonuclease/phosphatase"/>
</dbReference>
<evidence type="ECO:0000259" key="1">
    <source>
        <dbReference type="Pfam" id="PF03372"/>
    </source>
</evidence>
<reference evidence="2" key="1">
    <citation type="submission" date="2023-06" db="EMBL/GenBank/DDBJ databases">
        <authorList>
            <consortium name="Lawrence Berkeley National Laboratory"/>
            <person name="Ahrendt S."/>
            <person name="Sahu N."/>
            <person name="Indic B."/>
            <person name="Wong-Bajracharya J."/>
            <person name="Merenyi Z."/>
            <person name="Ke H.-M."/>
            <person name="Monk M."/>
            <person name="Kocsube S."/>
            <person name="Drula E."/>
            <person name="Lipzen A."/>
            <person name="Balint B."/>
            <person name="Henrissat B."/>
            <person name="Andreopoulos B."/>
            <person name="Martin F.M."/>
            <person name="Harder C.B."/>
            <person name="Rigling D."/>
            <person name="Ford K.L."/>
            <person name="Foster G.D."/>
            <person name="Pangilinan J."/>
            <person name="Papanicolaou A."/>
            <person name="Barry K."/>
            <person name="LaButti K."/>
            <person name="Viragh M."/>
            <person name="Koriabine M."/>
            <person name="Yan M."/>
            <person name="Riley R."/>
            <person name="Champramary S."/>
            <person name="Plett K.L."/>
            <person name="Tsai I.J."/>
            <person name="Slot J."/>
            <person name="Sipos G."/>
            <person name="Plett J."/>
            <person name="Nagy L.G."/>
            <person name="Grigoriev I.V."/>
        </authorList>
    </citation>
    <scope>NUCLEOTIDE SEQUENCE</scope>
    <source>
        <strain evidence="2">ICMP 16352</strain>
    </source>
</reference>
<feature type="non-terminal residue" evidence="2">
    <location>
        <position position="145"/>
    </location>
</feature>
<dbReference type="Gene3D" id="3.60.10.10">
    <property type="entry name" value="Endonuclease/exonuclease/phosphatase"/>
    <property type="match status" value="1"/>
</dbReference>
<name>A0AA39NAM4_9AGAR</name>
<dbReference type="Pfam" id="PF03372">
    <property type="entry name" value="Exo_endo_phos"/>
    <property type="match status" value="1"/>
</dbReference>
<sequence>MRAALADRRDSVDVFLFQEPWWWKTPHGKWISASVNAREWQTILPAGDGGERPRVITFIRNWTDLAVTLRSDIVTDPFMQVLDIQQEGTNLWLVHMYNNPTDRDGLGEMALERVQRLALNLDVPVIITGDYNTHHPLWAVEGQRE</sequence>